<reference evidence="3" key="1">
    <citation type="submission" date="2021-03" db="EMBL/GenBank/DDBJ databases">
        <authorList>
            <person name="Tagirdzhanova G."/>
        </authorList>
    </citation>
    <scope>NUCLEOTIDE SEQUENCE</scope>
</reference>
<evidence type="ECO:0000313" key="3">
    <source>
        <dbReference type="EMBL" id="CAF9937841.1"/>
    </source>
</evidence>
<feature type="compositionally biased region" description="Basic and acidic residues" evidence="1">
    <location>
        <begin position="461"/>
        <end position="472"/>
    </location>
</feature>
<protein>
    <recommendedName>
        <fullName evidence="2">Peroxin/Ferlin domain-containing protein</fullName>
    </recommendedName>
</protein>
<evidence type="ECO:0000259" key="2">
    <source>
        <dbReference type="SMART" id="SM00694"/>
    </source>
</evidence>
<feature type="domain" description="Peroxin/Ferlin" evidence="2">
    <location>
        <begin position="212"/>
        <end position="248"/>
    </location>
</feature>
<keyword evidence="4" id="KW-1185">Reference proteome</keyword>
<feature type="region of interest" description="Disordered" evidence="1">
    <location>
        <begin position="82"/>
        <end position="132"/>
    </location>
</feature>
<evidence type="ECO:0000256" key="1">
    <source>
        <dbReference type="SAM" id="MobiDB-lite"/>
    </source>
</evidence>
<sequence length="501" mass="57128">MSVIGLTPASPRTIINPEDYDHAINLVDTTKPATEPIQDGGSADQSEPSEAPLSRKWTRSTLRGEIARRKYAKLQEDRYVDDDNAGRASAEHSDIGDQGDKGRGKPGEKSSGRASQLRDKIPFRSRRKTQQSKEDRDYTIDILYENQRGAFWCGIPLYSAKSLLNFDPASWQTSSFVDSPVNITNAQVPDPTWRWAWKTWYVDMSHDVDEEGWEYSFSFQPSFGWHGSHPWFHSFVRRRRWLRKRIRVHPRNESKKDNLTAAHMLAAEYFTIHPKRDVSPDSTGIRTTADRSTYYSNTADEIDVNEGFPDICDVNALLTALKKARIDREKVAAIMNFMENGGDELYYLAERMTHIMASFIYQTSRRQVHSLLLEALDEATMAVDEPDKSQNEENELRNRKKENLLKAIQSAGVHINDEEYWSNIRDKTTEDEPPDAPIERKTLDATKPSGEPGQGPEIDEDAHTDIEDELRGIPDSAHVSEEPGISWRKRSDSQGKGKERA</sequence>
<organism evidence="3 4">
    <name type="scientific">Heterodermia speciosa</name>
    <dbReference type="NCBI Taxonomy" id="116794"/>
    <lineage>
        <taxon>Eukaryota</taxon>
        <taxon>Fungi</taxon>
        <taxon>Dikarya</taxon>
        <taxon>Ascomycota</taxon>
        <taxon>Pezizomycotina</taxon>
        <taxon>Lecanoromycetes</taxon>
        <taxon>OSLEUM clade</taxon>
        <taxon>Lecanoromycetidae</taxon>
        <taxon>Caliciales</taxon>
        <taxon>Physciaceae</taxon>
        <taxon>Heterodermia</taxon>
    </lineage>
</organism>
<dbReference type="InterPro" id="IPR006614">
    <property type="entry name" value="Peroxin/Ferlin"/>
</dbReference>
<dbReference type="Proteomes" id="UP000664521">
    <property type="component" value="Unassembled WGS sequence"/>
</dbReference>
<dbReference type="EMBL" id="CAJPDS010000105">
    <property type="protein sequence ID" value="CAF9937841.1"/>
    <property type="molecule type" value="Genomic_DNA"/>
</dbReference>
<name>A0A8H3G464_9LECA</name>
<comment type="caution">
    <text evidence="3">The sequence shown here is derived from an EMBL/GenBank/DDBJ whole genome shotgun (WGS) entry which is preliminary data.</text>
</comment>
<evidence type="ECO:0000313" key="4">
    <source>
        <dbReference type="Proteomes" id="UP000664521"/>
    </source>
</evidence>
<feature type="region of interest" description="Disordered" evidence="1">
    <location>
        <begin position="32"/>
        <end position="59"/>
    </location>
</feature>
<dbReference type="AlphaFoldDB" id="A0A8H3G464"/>
<feature type="compositionally biased region" description="Basic and acidic residues" evidence="1">
    <location>
        <begin position="489"/>
        <end position="501"/>
    </location>
</feature>
<dbReference type="GO" id="GO:0016020">
    <property type="term" value="C:membrane"/>
    <property type="evidence" value="ECO:0007669"/>
    <property type="project" value="InterPro"/>
</dbReference>
<dbReference type="OrthoDB" id="72441at2759"/>
<proteinExistence type="predicted"/>
<accession>A0A8H3G464</accession>
<gene>
    <name evidence="3" type="ORF">HETSPECPRED_000677</name>
</gene>
<feature type="region of interest" description="Disordered" evidence="1">
    <location>
        <begin position="423"/>
        <end position="501"/>
    </location>
</feature>
<feature type="compositionally biased region" description="Basic and acidic residues" evidence="1">
    <location>
        <begin position="89"/>
        <end position="122"/>
    </location>
</feature>
<dbReference type="SMART" id="SM00694">
    <property type="entry name" value="DysFC"/>
    <property type="match status" value="1"/>
</dbReference>